<dbReference type="AlphaFoldDB" id="A0A370ICA0"/>
<feature type="repeat" description="WD" evidence="3">
    <location>
        <begin position="1028"/>
        <end position="1059"/>
    </location>
</feature>
<keyword evidence="7" id="KW-1185">Reference proteome</keyword>
<dbReference type="PROSITE" id="PS00678">
    <property type="entry name" value="WD_REPEATS_1"/>
    <property type="match status" value="5"/>
</dbReference>
<feature type="repeat" description="WD" evidence="3">
    <location>
        <begin position="1109"/>
        <end position="1150"/>
    </location>
</feature>
<feature type="domain" description="Novel STAND NTPase 1" evidence="5">
    <location>
        <begin position="128"/>
        <end position="489"/>
    </location>
</feature>
<proteinExistence type="predicted"/>
<dbReference type="Pfam" id="PF00400">
    <property type="entry name" value="WD40"/>
    <property type="match status" value="7"/>
</dbReference>
<dbReference type="SMART" id="SM00320">
    <property type="entry name" value="WD40"/>
    <property type="match status" value="12"/>
</dbReference>
<keyword evidence="2" id="KW-0677">Repeat</keyword>
<evidence type="ECO:0000313" key="7">
    <source>
        <dbReference type="Proteomes" id="UP000254869"/>
    </source>
</evidence>
<dbReference type="Pfam" id="PF20703">
    <property type="entry name" value="nSTAND1"/>
    <property type="match status" value="1"/>
</dbReference>
<keyword evidence="1 3" id="KW-0853">WD repeat</keyword>
<feature type="repeat" description="WD" evidence="3">
    <location>
        <begin position="623"/>
        <end position="664"/>
    </location>
</feature>
<evidence type="ECO:0000256" key="4">
    <source>
        <dbReference type="SAM" id="Phobius"/>
    </source>
</evidence>
<protein>
    <submittedName>
        <fullName evidence="6">WD40 repeat protein</fullName>
    </submittedName>
</protein>
<dbReference type="Proteomes" id="UP000254869">
    <property type="component" value="Unassembled WGS sequence"/>
</dbReference>
<keyword evidence="4" id="KW-0812">Transmembrane</keyword>
<dbReference type="SUPFAM" id="SSF101908">
    <property type="entry name" value="Putative isomerase YbhE"/>
    <property type="match status" value="1"/>
</dbReference>
<dbReference type="InterPro" id="IPR019775">
    <property type="entry name" value="WD40_repeat_CS"/>
</dbReference>
<evidence type="ECO:0000313" key="6">
    <source>
        <dbReference type="EMBL" id="RDI68362.1"/>
    </source>
</evidence>
<feature type="repeat" description="WD" evidence="3">
    <location>
        <begin position="821"/>
        <end position="843"/>
    </location>
</feature>
<dbReference type="SUPFAM" id="SSF52540">
    <property type="entry name" value="P-loop containing nucleoside triphosphate hydrolases"/>
    <property type="match status" value="1"/>
</dbReference>
<keyword evidence="4" id="KW-0472">Membrane</keyword>
<feature type="repeat" description="WD" evidence="3">
    <location>
        <begin position="1154"/>
        <end position="1195"/>
    </location>
</feature>
<accession>A0A370ICA0</accession>
<dbReference type="PRINTS" id="PR00320">
    <property type="entry name" value="GPROTEINBRPT"/>
</dbReference>
<comment type="caution">
    <text evidence="6">The sequence shown here is derived from an EMBL/GenBank/DDBJ whole genome shotgun (WGS) entry which is preliminary data.</text>
</comment>
<gene>
    <name evidence="6" type="ORF">DFR76_102763</name>
</gene>
<dbReference type="InterPro" id="IPR050349">
    <property type="entry name" value="WD_LIS1/nudF_dynein_reg"/>
</dbReference>
<dbReference type="PROSITE" id="PS50294">
    <property type="entry name" value="WD_REPEATS_REGION"/>
    <property type="match status" value="4"/>
</dbReference>
<dbReference type="InterPro" id="IPR011047">
    <property type="entry name" value="Quinoprotein_ADH-like_sf"/>
</dbReference>
<dbReference type="PROSITE" id="PS50082">
    <property type="entry name" value="WD_REPEATS_2"/>
    <property type="match status" value="7"/>
</dbReference>
<organism evidence="6 7">
    <name type="scientific">Nocardia pseudobrasiliensis</name>
    <dbReference type="NCBI Taxonomy" id="45979"/>
    <lineage>
        <taxon>Bacteria</taxon>
        <taxon>Bacillati</taxon>
        <taxon>Actinomycetota</taxon>
        <taxon>Actinomycetes</taxon>
        <taxon>Mycobacteriales</taxon>
        <taxon>Nocardiaceae</taxon>
        <taxon>Nocardia</taxon>
    </lineage>
</organism>
<evidence type="ECO:0000256" key="2">
    <source>
        <dbReference type="ARBA" id="ARBA00022737"/>
    </source>
</evidence>
<dbReference type="InterPro" id="IPR020472">
    <property type="entry name" value="WD40_PAC1"/>
</dbReference>
<evidence type="ECO:0000256" key="1">
    <source>
        <dbReference type="ARBA" id="ARBA00022574"/>
    </source>
</evidence>
<dbReference type="SUPFAM" id="SSF50998">
    <property type="entry name" value="Quinoprotein alcohol dehydrogenase-like"/>
    <property type="match status" value="1"/>
</dbReference>
<dbReference type="PANTHER" id="PTHR44129">
    <property type="entry name" value="WD REPEAT-CONTAINING PROTEIN POP1"/>
    <property type="match status" value="1"/>
</dbReference>
<dbReference type="InterPro" id="IPR001680">
    <property type="entry name" value="WD40_rpt"/>
</dbReference>
<keyword evidence="4" id="KW-1133">Transmembrane helix</keyword>
<evidence type="ECO:0000256" key="3">
    <source>
        <dbReference type="PROSITE-ProRule" id="PRU00221"/>
    </source>
</evidence>
<evidence type="ECO:0000259" key="5">
    <source>
        <dbReference type="Pfam" id="PF20703"/>
    </source>
</evidence>
<name>A0A370ICA0_9NOCA</name>
<dbReference type="Gene3D" id="2.130.10.10">
    <property type="entry name" value="YVTN repeat-like/Quinoprotein amine dehydrogenase"/>
    <property type="match status" value="3"/>
</dbReference>
<feature type="transmembrane region" description="Helical" evidence="4">
    <location>
        <begin position="536"/>
        <end position="557"/>
    </location>
</feature>
<feature type="repeat" description="WD" evidence="3">
    <location>
        <begin position="669"/>
        <end position="710"/>
    </location>
</feature>
<dbReference type="InterPro" id="IPR027417">
    <property type="entry name" value="P-loop_NTPase"/>
</dbReference>
<dbReference type="InterPro" id="IPR015943">
    <property type="entry name" value="WD40/YVTN_repeat-like_dom_sf"/>
</dbReference>
<dbReference type="InterPro" id="IPR049052">
    <property type="entry name" value="nSTAND1"/>
</dbReference>
<dbReference type="STRING" id="1210086.GCA_001613105_01339"/>
<feature type="repeat" description="WD" evidence="3">
    <location>
        <begin position="758"/>
        <end position="790"/>
    </location>
</feature>
<sequence>MDTRVTPQPLDRSGGDDQRSAFAVRLDALFTAAGNPPAKSVLRIANTRLREGARPITAQRVSDWRRGHRTPATFESVLPLLEVLIPEARRRAAHDSSTDTSLFDPKRWQADWRAARTEPLIFDTNREPYRGPAPYRFEDAELFFGRRDAEAQLLQLLSDVEASGSPKLLLLLGSQGIGKTSLVAAGLRPAVESGRVLTLTPGADPVAALTTTLAAVRRGPRLLIVDQGEELFTVCSNEQLRQRFLSELETLATPDADPPTTVIVTLDIAYLPELPHYPPLATALQHRAMTLNPMSEQQLREAIIRPAAAVGLRVEDTLAEVLLQDVASLDPHHPSRLSLLSSVLSIVWERRRGRTLTLASYREIGSLPGIMTHRAERWWSQLSDQEKHAARTVLLALTTIGPTAAHRNRMPRETLIEEADDPQTTSTVIDRLLDVRILVRHNNELELAHDLALTVWPRMAEWITEEREFAPARQRIETDAREWARQNRPAALLYTRTRLEDAAELMRRTDSPNRLAHEFVTESLTQATIRTRRRRALWATVALLTVLALVLSVLTIAQRTAAGQQRKDAWLGQVVATSQRLEDSDPATSTALALSAYRMNPRHPSARARLMATQTLPTEIVSPADQGAPIEDLATGPARGLAATAGEDGRIRLWNINDRGAITSYGPGADGHRGPATAVAFTPDGAQVLSAGQDGTIRLWDVHDPRAARQLASYDNGSAATALAMLPGGRAAVSSADGTLTFLDITGRQAITRITSPITAHAAAVRALAVAPDTPVLASAGEDGTIRLWSFADADHPAPLGAPLDGRAAVGAIEFGADGVLAAGTADGSLRIWDVRDPARPRLTSEQHARRAAISGLTFGFGGQLLGVTRTDGTMQLWITRDVDRVNPLGWEIHGNSGSIRAVRMLPPDRMITTGSDGRVRAWTPPPGFLPILVDGTPADVGFDRDGHDLAIGLSDGRVETWDVTTPRLSHLANTVVAGAPDRLGARVALRPDGRLLAATTGAQVRLWDLTVVDRPVDLGTLPGDAPFAFSPDGNRLLTSAPDHALQVWDISSPQHPRPIQALRPGSDRDVSVAMFSPDGSRIAAADDGNRILLWNTDDRNATAPTASVDTAEHSLHALAFTPDGRTLVSGGASGTISSWDITDPSHIRPLDTVRGHTARITTLVIDHSGRRLGSAGDDRTANLWDISDPGHIRQADVPLTLPIGTSWYLRFDPREETIALAVGDQGAVRGYLDPDAVATSLCTTHDAGIDTHTWHELLPSVPYTAPCP</sequence>
<reference evidence="6 7" key="1">
    <citation type="submission" date="2018-07" db="EMBL/GenBank/DDBJ databases">
        <title>Genomic Encyclopedia of Type Strains, Phase IV (KMG-IV): sequencing the most valuable type-strain genomes for metagenomic binning, comparative biology and taxonomic classification.</title>
        <authorList>
            <person name="Goeker M."/>
        </authorList>
    </citation>
    <scope>NUCLEOTIDE SEQUENCE [LARGE SCALE GENOMIC DNA]</scope>
    <source>
        <strain evidence="6 7">DSM 44290</strain>
    </source>
</reference>
<dbReference type="EMBL" id="QQBC01000002">
    <property type="protein sequence ID" value="RDI68362.1"/>
    <property type="molecule type" value="Genomic_DNA"/>
</dbReference>